<dbReference type="GO" id="GO:0000978">
    <property type="term" value="F:RNA polymerase II cis-regulatory region sequence-specific DNA binding"/>
    <property type="evidence" value="ECO:0007669"/>
    <property type="project" value="TreeGrafter"/>
</dbReference>
<evidence type="ECO:0000256" key="4">
    <source>
        <dbReference type="SAM" id="MobiDB-lite"/>
    </source>
</evidence>
<dbReference type="PROSITE" id="PS50118">
    <property type="entry name" value="HMG_BOX_2"/>
    <property type="match status" value="1"/>
</dbReference>
<sequence>MSTDLSFVLNTDSKTTYSNKSFETPPCELFLSVEQLISPVMPNKGTSKRIPRPLNSFMIFRRNFNAGIVAVGDSKRDRNFVAKVSSQASKAWGKASPRVKKFFSVLAEEAKLGHQRLFPEYQYSPKKKKPPSSLFNKTNKA</sequence>
<dbReference type="AlphaFoldDB" id="A0A9N8YRK0"/>
<keyword evidence="3" id="KW-0539">Nucleus</keyword>
<organism evidence="6 7">
    <name type="scientific">Ambispora leptoticha</name>
    <dbReference type="NCBI Taxonomy" id="144679"/>
    <lineage>
        <taxon>Eukaryota</taxon>
        <taxon>Fungi</taxon>
        <taxon>Fungi incertae sedis</taxon>
        <taxon>Mucoromycota</taxon>
        <taxon>Glomeromycotina</taxon>
        <taxon>Glomeromycetes</taxon>
        <taxon>Archaeosporales</taxon>
        <taxon>Ambisporaceae</taxon>
        <taxon>Ambispora</taxon>
    </lineage>
</organism>
<evidence type="ECO:0000256" key="1">
    <source>
        <dbReference type="ARBA" id="ARBA00023125"/>
    </source>
</evidence>
<keyword evidence="1 3" id="KW-0238">DNA-binding</keyword>
<feature type="domain" description="HMG box" evidence="5">
    <location>
        <begin position="50"/>
        <end position="122"/>
    </location>
</feature>
<dbReference type="InterPro" id="IPR050140">
    <property type="entry name" value="SRY-related_HMG-box_TF-like"/>
</dbReference>
<dbReference type="GO" id="GO:0001228">
    <property type="term" value="F:DNA-binding transcription activator activity, RNA polymerase II-specific"/>
    <property type="evidence" value="ECO:0007669"/>
    <property type="project" value="TreeGrafter"/>
</dbReference>
<name>A0A9N8YRK0_9GLOM</name>
<dbReference type="GO" id="GO:0005634">
    <property type="term" value="C:nucleus"/>
    <property type="evidence" value="ECO:0007669"/>
    <property type="project" value="UniProtKB-UniRule"/>
</dbReference>
<keyword evidence="2" id="KW-0804">Transcription</keyword>
<dbReference type="EMBL" id="CAJVPS010000025">
    <property type="protein sequence ID" value="CAG8442613.1"/>
    <property type="molecule type" value="Genomic_DNA"/>
</dbReference>
<dbReference type="Pfam" id="PF00505">
    <property type="entry name" value="HMG_box"/>
    <property type="match status" value="1"/>
</dbReference>
<proteinExistence type="predicted"/>
<evidence type="ECO:0000256" key="2">
    <source>
        <dbReference type="ARBA" id="ARBA00023163"/>
    </source>
</evidence>
<dbReference type="InterPro" id="IPR036910">
    <property type="entry name" value="HMG_box_dom_sf"/>
</dbReference>
<gene>
    <name evidence="6" type="ORF">ALEPTO_LOCUS436</name>
</gene>
<keyword evidence="7" id="KW-1185">Reference proteome</keyword>
<evidence type="ECO:0000313" key="7">
    <source>
        <dbReference type="Proteomes" id="UP000789508"/>
    </source>
</evidence>
<dbReference type="PANTHER" id="PTHR10270">
    <property type="entry name" value="SOX TRANSCRIPTION FACTOR"/>
    <property type="match status" value="1"/>
</dbReference>
<feature type="DNA-binding region" description="HMG box" evidence="3">
    <location>
        <begin position="50"/>
        <end position="122"/>
    </location>
</feature>
<evidence type="ECO:0000256" key="3">
    <source>
        <dbReference type="PROSITE-ProRule" id="PRU00267"/>
    </source>
</evidence>
<dbReference type="OrthoDB" id="6247875at2759"/>
<reference evidence="6" key="1">
    <citation type="submission" date="2021-06" db="EMBL/GenBank/DDBJ databases">
        <authorList>
            <person name="Kallberg Y."/>
            <person name="Tangrot J."/>
            <person name="Rosling A."/>
        </authorList>
    </citation>
    <scope>NUCLEOTIDE SEQUENCE</scope>
    <source>
        <strain evidence="6">FL130A</strain>
    </source>
</reference>
<accession>A0A9N8YRK0</accession>
<dbReference type="InterPro" id="IPR009071">
    <property type="entry name" value="HMG_box_dom"/>
</dbReference>
<dbReference type="Gene3D" id="1.10.30.10">
    <property type="entry name" value="High mobility group box domain"/>
    <property type="match status" value="1"/>
</dbReference>
<protein>
    <submittedName>
        <fullName evidence="6">1677_t:CDS:1</fullName>
    </submittedName>
</protein>
<dbReference type="PANTHER" id="PTHR10270:SF161">
    <property type="entry name" value="SEX-DETERMINING REGION Y PROTEIN"/>
    <property type="match status" value="1"/>
</dbReference>
<dbReference type="CDD" id="cd01389">
    <property type="entry name" value="HMG-box_ROX1-like"/>
    <property type="match status" value="1"/>
</dbReference>
<evidence type="ECO:0000313" key="6">
    <source>
        <dbReference type="EMBL" id="CAG8442613.1"/>
    </source>
</evidence>
<evidence type="ECO:0000259" key="5">
    <source>
        <dbReference type="PROSITE" id="PS50118"/>
    </source>
</evidence>
<comment type="caution">
    <text evidence="6">The sequence shown here is derived from an EMBL/GenBank/DDBJ whole genome shotgun (WGS) entry which is preliminary data.</text>
</comment>
<dbReference type="SUPFAM" id="SSF47095">
    <property type="entry name" value="HMG-box"/>
    <property type="match status" value="1"/>
</dbReference>
<feature type="region of interest" description="Disordered" evidence="4">
    <location>
        <begin position="120"/>
        <end position="141"/>
    </location>
</feature>
<dbReference type="GO" id="GO:0030154">
    <property type="term" value="P:cell differentiation"/>
    <property type="evidence" value="ECO:0007669"/>
    <property type="project" value="TreeGrafter"/>
</dbReference>
<dbReference type="SMART" id="SM00398">
    <property type="entry name" value="HMG"/>
    <property type="match status" value="1"/>
</dbReference>
<dbReference type="Proteomes" id="UP000789508">
    <property type="component" value="Unassembled WGS sequence"/>
</dbReference>